<reference evidence="1" key="1">
    <citation type="submission" date="2023-10" db="EMBL/GenBank/DDBJ databases">
        <authorList>
            <person name="Rodriguez Cubillos JULIANA M."/>
            <person name="De Vega J."/>
        </authorList>
    </citation>
    <scope>NUCLEOTIDE SEQUENCE</scope>
</reference>
<gene>
    <name evidence="1" type="ORF">MILVUS5_LOCUS41022</name>
</gene>
<proteinExistence type="predicted"/>
<dbReference type="EMBL" id="CASHSV030000823">
    <property type="protein sequence ID" value="CAJ2678792.1"/>
    <property type="molecule type" value="Genomic_DNA"/>
</dbReference>
<protein>
    <submittedName>
        <fullName evidence="1">Uncharacterized protein</fullName>
    </submittedName>
</protein>
<keyword evidence="2" id="KW-1185">Reference proteome</keyword>
<comment type="caution">
    <text evidence="1">The sequence shown here is derived from an EMBL/GenBank/DDBJ whole genome shotgun (WGS) entry which is preliminary data.</text>
</comment>
<dbReference type="Proteomes" id="UP001177021">
    <property type="component" value="Unassembled WGS sequence"/>
</dbReference>
<name>A0ACB0MCZ0_TRIPR</name>
<evidence type="ECO:0000313" key="1">
    <source>
        <dbReference type="EMBL" id="CAJ2678792.1"/>
    </source>
</evidence>
<organism evidence="1 2">
    <name type="scientific">Trifolium pratense</name>
    <name type="common">Red clover</name>
    <dbReference type="NCBI Taxonomy" id="57577"/>
    <lineage>
        <taxon>Eukaryota</taxon>
        <taxon>Viridiplantae</taxon>
        <taxon>Streptophyta</taxon>
        <taxon>Embryophyta</taxon>
        <taxon>Tracheophyta</taxon>
        <taxon>Spermatophyta</taxon>
        <taxon>Magnoliopsida</taxon>
        <taxon>eudicotyledons</taxon>
        <taxon>Gunneridae</taxon>
        <taxon>Pentapetalae</taxon>
        <taxon>rosids</taxon>
        <taxon>fabids</taxon>
        <taxon>Fabales</taxon>
        <taxon>Fabaceae</taxon>
        <taxon>Papilionoideae</taxon>
        <taxon>50 kb inversion clade</taxon>
        <taxon>NPAAA clade</taxon>
        <taxon>Hologalegina</taxon>
        <taxon>IRL clade</taxon>
        <taxon>Trifolieae</taxon>
        <taxon>Trifolium</taxon>
    </lineage>
</organism>
<accession>A0ACB0MCZ0</accession>
<sequence length="110" mass="12661">MAILKLLSEEVFDFSRGEMTQQKINELKHSLNSSLQPRAVNWGLVTKGVTGMVEIKMLTDYASEEPNLCEWMQEDKELSTHGHYLYYEIGEIDKELYLVRGYHSKEAGSC</sequence>
<evidence type="ECO:0000313" key="2">
    <source>
        <dbReference type="Proteomes" id="UP001177021"/>
    </source>
</evidence>